<accession>A0AA36MRQ5</accession>
<dbReference type="InterPro" id="IPR012674">
    <property type="entry name" value="Calycin"/>
</dbReference>
<dbReference type="SUPFAM" id="SSF50814">
    <property type="entry name" value="Lipocalins"/>
    <property type="match status" value="1"/>
</dbReference>
<dbReference type="Gene3D" id="2.40.128.20">
    <property type="match status" value="1"/>
</dbReference>
<evidence type="ECO:0000313" key="3">
    <source>
        <dbReference type="Proteomes" id="UP001178507"/>
    </source>
</evidence>
<dbReference type="AlphaFoldDB" id="A0AA36MRQ5"/>
<name>A0AA36MRQ5_9DINO</name>
<comment type="caution">
    <text evidence="2">The sequence shown here is derived from an EMBL/GenBank/DDBJ whole genome shotgun (WGS) entry which is preliminary data.</text>
</comment>
<dbReference type="EMBL" id="CAUJNA010000480">
    <property type="protein sequence ID" value="CAJ1377670.1"/>
    <property type="molecule type" value="Genomic_DNA"/>
</dbReference>
<dbReference type="Proteomes" id="UP001178507">
    <property type="component" value="Unassembled WGS sequence"/>
</dbReference>
<protein>
    <submittedName>
        <fullName evidence="2">Uncharacterized protein</fullName>
    </submittedName>
</protein>
<reference evidence="2" key="1">
    <citation type="submission" date="2023-08" db="EMBL/GenBank/DDBJ databases">
        <authorList>
            <person name="Chen Y."/>
            <person name="Shah S."/>
            <person name="Dougan E. K."/>
            <person name="Thang M."/>
            <person name="Chan C."/>
        </authorList>
    </citation>
    <scope>NUCLEOTIDE SEQUENCE</scope>
</reference>
<sequence>MGNHIGCCGNTNVEEPESMATAPKNQTEDAEEEEQVVVTPGKQGEKAVIEAAPKGVEEDAHDQAKVARAISSCSLQGIHLDEADAKEQHQSGHPEAMRVRSHTTMSLASQKSIVDIITDFFQHKPNLTGEWVCIETWGLDDFLKEMGISYMKRLAATKAPWPSWEFKQDKDQINFCNHTMLGDIKEEFVADGGSYQMIDGHKQTLNCTAFWEGATLVIERAGPQGRFREERQIDANGVLNFTLKGCEPETKEWGRKFKRKG</sequence>
<keyword evidence="3" id="KW-1185">Reference proteome</keyword>
<gene>
    <name evidence="2" type="ORF">EVOR1521_LOCUS6402</name>
</gene>
<evidence type="ECO:0000256" key="1">
    <source>
        <dbReference type="SAM" id="MobiDB-lite"/>
    </source>
</evidence>
<evidence type="ECO:0000313" key="2">
    <source>
        <dbReference type="EMBL" id="CAJ1377670.1"/>
    </source>
</evidence>
<organism evidence="2 3">
    <name type="scientific">Effrenium voratum</name>
    <dbReference type="NCBI Taxonomy" id="2562239"/>
    <lineage>
        <taxon>Eukaryota</taxon>
        <taxon>Sar</taxon>
        <taxon>Alveolata</taxon>
        <taxon>Dinophyceae</taxon>
        <taxon>Suessiales</taxon>
        <taxon>Symbiodiniaceae</taxon>
        <taxon>Effrenium</taxon>
    </lineage>
</organism>
<proteinExistence type="predicted"/>
<feature type="region of interest" description="Disordered" evidence="1">
    <location>
        <begin position="1"/>
        <end position="47"/>
    </location>
</feature>